<feature type="region of interest" description="Disordered" evidence="1">
    <location>
        <begin position="129"/>
        <end position="202"/>
    </location>
</feature>
<feature type="domain" description="TadE-like" evidence="3">
    <location>
        <begin position="10"/>
        <end position="52"/>
    </location>
</feature>
<dbReference type="InterPro" id="IPR012495">
    <property type="entry name" value="TadE-like_dom"/>
</dbReference>
<reference evidence="5" key="1">
    <citation type="journal article" date="2019" name="Int. J. Syst. Evol. Microbiol.">
        <title>The Global Catalogue of Microorganisms (GCM) 10K type strain sequencing project: providing services to taxonomists for standard genome sequencing and annotation.</title>
        <authorList>
            <consortium name="The Broad Institute Genomics Platform"/>
            <consortium name="The Broad Institute Genome Sequencing Center for Infectious Disease"/>
            <person name="Wu L."/>
            <person name="Ma J."/>
        </authorList>
    </citation>
    <scope>NUCLEOTIDE SEQUENCE [LARGE SCALE GENOMIC DNA]</scope>
    <source>
        <strain evidence="5">JCM 16014</strain>
    </source>
</reference>
<evidence type="ECO:0000256" key="2">
    <source>
        <dbReference type="SAM" id="Phobius"/>
    </source>
</evidence>
<name>A0ABP5F124_9ACTN</name>
<evidence type="ECO:0000313" key="5">
    <source>
        <dbReference type="Proteomes" id="UP001500751"/>
    </source>
</evidence>
<dbReference type="Proteomes" id="UP001500751">
    <property type="component" value="Unassembled WGS sequence"/>
</dbReference>
<evidence type="ECO:0000259" key="3">
    <source>
        <dbReference type="Pfam" id="PF07811"/>
    </source>
</evidence>
<keyword evidence="2" id="KW-0472">Membrane</keyword>
<dbReference type="RefSeq" id="WP_344663728.1">
    <property type="nucleotide sequence ID" value="NZ_BAAAQN010000002.1"/>
</dbReference>
<protein>
    <recommendedName>
        <fullName evidence="3">TadE-like domain-containing protein</fullName>
    </recommendedName>
</protein>
<organism evidence="4 5">
    <name type="scientific">Catenulispora yoronensis</name>
    <dbReference type="NCBI Taxonomy" id="450799"/>
    <lineage>
        <taxon>Bacteria</taxon>
        <taxon>Bacillati</taxon>
        <taxon>Actinomycetota</taxon>
        <taxon>Actinomycetes</taxon>
        <taxon>Catenulisporales</taxon>
        <taxon>Catenulisporaceae</taxon>
        <taxon>Catenulispora</taxon>
    </lineage>
</organism>
<keyword evidence="2" id="KW-1133">Transmembrane helix</keyword>
<accession>A0ABP5F124</accession>
<keyword evidence="2" id="KW-0812">Transmembrane</keyword>
<dbReference type="EMBL" id="BAAAQN010000002">
    <property type="protein sequence ID" value="GAA2012818.1"/>
    <property type="molecule type" value="Genomic_DNA"/>
</dbReference>
<evidence type="ECO:0000256" key="1">
    <source>
        <dbReference type="SAM" id="MobiDB-lite"/>
    </source>
</evidence>
<feature type="compositionally biased region" description="Polar residues" evidence="1">
    <location>
        <begin position="142"/>
        <end position="160"/>
    </location>
</feature>
<proteinExistence type="predicted"/>
<comment type="caution">
    <text evidence="4">The sequence shown here is derived from an EMBL/GenBank/DDBJ whole genome shotgun (WGS) entry which is preliminary data.</text>
</comment>
<gene>
    <name evidence="4" type="ORF">GCM10009839_04180</name>
</gene>
<feature type="compositionally biased region" description="Low complexity" evidence="1">
    <location>
        <begin position="175"/>
        <end position="202"/>
    </location>
</feature>
<feature type="transmembrane region" description="Helical" evidence="2">
    <location>
        <begin position="16"/>
        <end position="39"/>
    </location>
</feature>
<evidence type="ECO:0000313" key="4">
    <source>
        <dbReference type="EMBL" id="GAA2012818.1"/>
    </source>
</evidence>
<keyword evidence="5" id="KW-1185">Reference proteome</keyword>
<dbReference type="Pfam" id="PF07811">
    <property type="entry name" value="TadE"/>
    <property type="match status" value="1"/>
</dbReference>
<sequence>MTARRATDAGVSSVEVVLLTPLIVMMILLIVSLGVMVNVRSEVAGAARDAARAGSLQGNGTDAEQQARSAVLADLGSRCAGQPTVTSAYVPPNGTGGGYYQVTVSCTVDMSGFGVFGAHQTYTKTFSSPIDPLQHFEPGPVPTTTYAPPTDQPAPTNTQFTTATWDSPTPPPSTPTTSTTSSAPTTPASTAGVPTPTTPAGQ</sequence>